<evidence type="ECO:0000256" key="1">
    <source>
        <dbReference type="SAM" id="MobiDB-lite"/>
    </source>
</evidence>
<sequence length="61" mass="6780">MNENNTAHAAATDPKPHVPVASTAKKRKPATRPGYRPVMRPNDGKDRLSEALEALRNEESW</sequence>
<reference evidence="3" key="1">
    <citation type="submission" date="2019-04" db="EMBL/GenBank/DDBJ databases">
        <title>Draft genome sequence of Pseudonocardiaceae bacterium SL3-2-4.</title>
        <authorList>
            <person name="Ningsih F."/>
            <person name="Yokota A."/>
            <person name="Sakai Y."/>
            <person name="Nanatani K."/>
            <person name="Yabe S."/>
            <person name="Oetari A."/>
            <person name="Sjamsuridzal W."/>
        </authorList>
    </citation>
    <scope>NUCLEOTIDE SEQUENCE [LARGE SCALE GENOMIC DNA]</scope>
    <source>
        <strain evidence="3">SL3-2-4</strain>
    </source>
</reference>
<evidence type="ECO:0000313" key="2">
    <source>
        <dbReference type="EMBL" id="GDY31304.1"/>
    </source>
</evidence>
<accession>A0A4D4J730</accession>
<gene>
    <name evidence="2" type="ORF">GTS_29370</name>
</gene>
<dbReference type="AlphaFoldDB" id="A0A4D4J730"/>
<keyword evidence="3" id="KW-1185">Reference proteome</keyword>
<dbReference type="Proteomes" id="UP000298860">
    <property type="component" value="Unassembled WGS sequence"/>
</dbReference>
<name>A0A4D4J730_9PSEU</name>
<dbReference type="EMBL" id="BJFL01000013">
    <property type="protein sequence ID" value="GDY31304.1"/>
    <property type="molecule type" value="Genomic_DNA"/>
</dbReference>
<feature type="region of interest" description="Disordered" evidence="1">
    <location>
        <begin position="1"/>
        <end position="47"/>
    </location>
</feature>
<organism evidence="2 3">
    <name type="scientific">Gandjariella thermophila</name>
    <dbReference type="NCBI Taxonomy" id="1931992"/>
    <lineage>
        <taxon>Bacteria</taxon>
        <taxon>Bacillati</taxon>
        <taxon>Actinomycetota</taxon>
        <taxon>Actinomycetes</taxon>
        <taxon>Pseudonocardiales</taxon>
        <taxon>Pseudonocardiaceae</taxon>
        <taxon>Gandjariella</taxon>
    </lineage>
</organism>
<evidence type="ECO:0000313" key="3">
    <source>
        <dbReference type="Proteomes" id="UP000298860"/>
    </source>
</evidence>
<proteinExistence type="predicted"/>
<comment type="caution">
    <text evidence="2">The sequence shown here is derived from an EMBL/GenBank/DDBJ whole genome shotgun (WGS) entry which is preliminary data.</text>
</comment>
<protein>
    <submittedName>
        <fullName evidence="2">Uncharacterized protein</fullName>
    </submittedName>
</protein>